<organism evidence="2 3">
    <name type="scientific">Oryza meyeriana var. granulata</name>
    <dbReference type="NCBI Taxonomy" id="110450"/>
    <lineage>
        <taxon>Eukaryota</taxon>
        <taxon>Viridiplantae</taxon>
        <taxon>Streptophyta</taxon>
        <taxon>Embryophyta</taxon>
        <taxon>Tracheophyta</taxon>
        <taxon>Spermatophyta</taxon>
        <taxon>Magnoliopsida</taxon>
        <taxon>Liliopsida</taxon>
        <taxon>Poales</taxon>
        <taxon>Poaceae</taxon>
        <taxon>BOP clade</taxon>
        <taxon>Oryzoideae</taxon>
        <taxon>Oryzeae</taxon>
        <taxon>Oryzinae</taxon>
        <taxon>Oryza</taxon>
        <taxon>Oryza meyeriana</taxon>
    </lineage>
</organism>
<sequence length="200" mass="23018">MVVHLQCHIPAPDDHGEEHTPLKLSILFIPHDTPEEEKDMVSAAFHDQSSYAFEVIDEEEQDTIHGGACLHDVHEKLLPKAVDYLCKNEASRTYQVCLKSSHGTAHLCVDKSVPSTATTPPRRSTRRRIISRSETDREQRGEMVVAGQKWRKKVEEYSIQGWQESARDLLKLWVVRKSDRLHDSIRSWTETLPDVKRRTT</sequence>
<evidence type="ECO:0000256" key="1">
    <source>
        <dbReference type="SAM" id="MobiDB-lite"/>
    </source>
</evidence>
<dbReference type="EMBL" id="SPHZ02000001">
    <property type="protein sequence ID" value="KAF0931890.1"/>
    <property type="molecule type" value="Genomic_DNA"/>
</dbReference>
<comment type="caution">
    <text evidence="2">The sequence shown here is derived from an EMBL/GenBank/DDBJ whole genome shotgun (WGS) entry which is preliminary data.</text>
</comment>
<feature type="region of interest" description="Disordered" evidence="1">
    <location>
        <begin position="114"/>
        <end position="140"/>
    </location>
</feature>
<protein>
    <submittedName>
        <fullName evidence="2">Uncharacterized protein</fullName>
    </submittedName>
</protein>
<name>A0A6G1F4R4_9ORYZ</name>
<keyword evidence="3" id="KW-1185">Reference proteome</keyword>
<dbReference type="OrthoDB" id="719324at2759"/>
<reference evidence="2 3" key="1">
    <citation type="submission" date="2019-11" db="EMBL/GenBank/DDBJ databases">
        <title>Whole genome sequence of Oryza granulata.</title>
        <authorList>
            <person name="Li W."/>
        </authorList>
    </citation>
    <scope>NUCLEOTIDE SEQUENCE [LARGE SCALE GENOMIC DNA]</scope>
    <source>
        <strain evidence="3">cv. Menghai</strain>
        <tissue evidence="2">Leaf</tissue>
    </source>
</reference>
<evidence type="ECO:0000313" key="3">
    <source>
        <dbReference type="Proteomes" id="UP000479710"/>
    </source>
</evidence>
<gene>
    <name evidence="2" type="ORF">E2562_007082</name>
</gene>
<dbReference type="AlphaFoldDB" id="A0A6G1F4R4"/>
<accession>A0A6G1F4R4</accession>
<feature type="compositionally biased region" description="Basic and acidic residues" evidence="1">
    <location>
        <begin position="131"/>
        <end position="140"/>
    </location>
</feature>
<evidence type="ECO:0000313" key="2">
    <source>
        <dbReference type="EMBL" id="KAF0931890.1"/>
    </source>
</evidence>
<proteinExistence type="predicted"/>
<dbReference type="Proteomes" id="UP000479710">
    <property type="component" value="Unassembled WGS sequence"/>
</dbReference>